<dbReference type="Gene3D" id="1.10.10.60">
    <property type="entry name" value="Homeodomain-like"/>
    <property type="match status" value="1"/>
</dbReference>
<dbReference type="SMART" id="SM00342">
    <property type="entry name" value="HTH_ARAC"/>
    <property type="match status" value="1"/>
</dbReference>
<evidence type="ECO:0000259" key="4">
    <source>
        <dbReference type="PROSITE" id="PS01124"/>
    </source>
</evidence>
<dbReference type="SUPFAM" id="SSF51182">
    <property type="entry name" value="RmlC-like cupins"/>
    <property type="match status" value="1"/>
</dbReference>
<keyword evidence="3" id="KW-0804">Transcription</keyword>
<dbReference type="EMBL" id="CP004350">
    <property type="protein sequence ID" value="AHI20831.1"/>
    <property type="molecule type" value="Genomic_DNA"/>
</dbReference>
<accession>A0ABM5PS75</accession>
<evidence type="ECO:0000256" key="2">
    <source>
        <dbReference type="ARBA" id="ARBA00023125"/>
    </source>
</evidence>
<evidence type="ECO:0000313" key="6">
    <source>
        <dbReference type="Proteomes" id="UP000019226"/>
    </source>
</evidence>
<organism evidence="5 6">
    <name type="scientific">Corynebacterium casei LMG S-19264</name>
    <dbReference type="NCBI Taxonomy" id="1285583"/>
    <lineage>
        <taxon>Bacteria</taxon>
        <taxon>Bacillati</taxon>
        <taxon>Actinomycetota</taxon>
        <taxon>Actinomycetes</taxon>
        <taxon>Mycobacteriales</taxon>
        <taxon>Corynebacteriaceae</taxon>
        <taxon>Corynebacterium</taxon>
    </lineage>
</organism>
<dbReference type="PANTHER" id="PTHR11019:SF199">
    <property type="entry name" value="HTH-TYPE TRANSCRIPTIONAL REGULATOR NIMR"/>
    <property type="match status" value="1"/>
</dbReference>
<dbReference type="RefSeq" id="WP_025388044.1">
    <property type="nucleotide sequence ID" value="NZ_CP004350.1"/>
</dbReference>
<dbReference type="InterPro" id="IPR009057">
    <property type="entry name" value="Homeodomain-like_sf"/>
</dbReference>
<feature type="domain" description="HTH araC/xylS-type" evidence="4">
    <location>
        <begin position="165"/>
        <end position="222"/>
    </location>
</feature>
<keyword evidence="2" id="KW-0238">DNA-binding</keyword>
<keyword evidence="1" id="KW-0805">Transcription regulation</keyword>
<evidence type="ECO:0000256" key="3">
    <source>
        <dbReference type="ARBA" id="ARBA00023163"/>
    </source>
</evidence>
<reference evidence="6" key="1">
    <citation type="submission" date="2013-02" db="EMBL/GenBank/DDBJ databases">
        <title>The complete genome sequence of Corynebacterium casei LMG S-19264 (=DSM 44701).</title>
        <authorList>
            <person name="Ruckert C."/>
            <person name="Albersmeier A."/>
            <person name="Kalinowski J."/>
        </authorList>
    </citation>
    <scope>NUCLEOTIDE SEQUENCE [LARGE SCALE GENOMIC DNA]</scope>
    <source>
        <strain evidence="6">LMG S-19264</strain>
    </source>
</reference>
<proteinExistence type="predicted"/>
<dbReference type="SUPFAM" id="SSF46689">
    <property type="entry name" value="Homeodomain-like"/>
    <property type="match status" value="1"/>
</dbReference>
<dbReference type="Pfam" id="PF12833">
    <property type="entry name" value="HTH_18"/>
    <property type="match status" value="1"/>
</dbReference>
<gene>
    <name evidence="5" type="ORF">CCASEI_11385</name>
</gene>
<dbReference type="Gene3D" id="2.60.120.10">
    <property type="entry name" value="Jelly Rolls"/>
    <property type="match status" value="1"/>
</dbReference>
<dbReference type="Proteomes" id="UP000019226">
    <property type="component" value="Chromosome"/>
</dbReference>
<dbReference type="GeneID" id="82878381"/>
<dbReference type="PANTHER" id="PTHR11019">
    <property type="entry name" value="HTH-TYPE TRANSCRIPTIONAL REGULATOR NIMR"/>
    <property type="match status" value="1"/>
</dbReference>
<name>A0ABM5PS75_9CORY</name>
<dbReference type="InterPro" id="IPR011051">
    <property type="entry name" value="RmlC_Cupin_sf"/>
</dbReference>
<dbReference type="InterPro" id="IPR018062">
    <property type="entry name" value="HTH_AraC-typ_CS"/>
</dbReference>
<protein>
    <submittedName>
        <fullName evidence="5">AraC family transcriptional regulator</fullName>
    </submittedName>
</protein>
<dbReference type="InterPro" id="IPR018060">
    <property type="entry name" value="HTH_AraC"/>
</dbReference>
<evidence type="ECO:0000313" key="5">
    <source>
        <dbReference type="EMBL" id="AHI20831.1"/>
    </source>
</evidence>
<dbReference type="InterPro" id="IPR014710">
    <property type="entry name" value="RmlC-like_jellyroll"/>
</dbReference>
<sequence length="229" mass="25594">MLDYNELFEPQSEDALRVTVLAASVSERVHQEHHILFWQVRGGSHFNINGEAIRLMAGQALWVPVGTSHEFRVGDKSVLIPLFFEAEDDSYPLLELTVIRVSRRLQSLMLSYMQWQSSILRPTDDGGAEILQLLEHASAIAKNPPVAEQSEPSDDEVSLPSEACITFGQWRMRNRIETAALLLQRNGSIKEVASSVGYLDVGSLGRSFKNHFGVSPEEYAEHYAAQRGA</sequence>
<dbReference type="PROSITE" id="PS00041">
    <property type="entry name" value="HTH_ARAC_FAMILY_1"/>
    <property type="match status" value="1"/>
</dbReference>
<evidence type="ECO:0000256" key="1">
    <source>
        <dbReference type="ARBA" id="ARBA00023015"/>
    </source>
</evidence>
<dbReference type="PROSITE" id="PS01124">
    <property type="entry name" value="HTH_ARAC_FAMILY_2"/>
    <property type="match status" value="1"/>
</dbReference>
<keyword evidence="6" id="KW-1185">Reference proteome</keyword>